<evidence type="ECO:0000313" key="7">
    <source>
        <dbReference type="EMBL" id="RYB06564.1"/>
    </source>
</evidence>
<evidence type="ECO:0000256" key="2">
    <source>
        <dbReference type="ARBA" id="ARBA00023015"/>
    </source>
</evidence>
<sequence>MDLRQISYFVALYEEGSVTRAAERVHVVQPALSMQIAKLERELGQILFDRQPKAVVPTVAGRALHRLVRPILDDVAAAHAAMARLSTAVSGRVTAGILSSLTMSVVPSVLLRFAQAHPDVELSLADGTTSSFIAGVGDGSLDLAVINRPERPLGLVVEALCREEMVLVGGRDTELTVPLPLRPHDLARFDLLLPSPRNGLRSALDLWLRAEGVALSPKLELDLVPAIAEVVRRSALLTILPAIAVSRHLADGSLRAYRIGEPSLVRQLAIVHRRDMPLSTAATTFVATLTEELAAATLGLRDRITAGP</sequence>
<dbReference type="GO" id="GO:0003677">
    <property type="term" value="F:DNA binding"/>
    <property type="evidence" value="ECO:0007669"/>
    <property type="project" value="UniProtKB-KW"/>
</dbReference>
<evidence type="ECO:0000313" key="8">
    <source>
        <dbReference type="Proteomes" id="UP000289411"/>
    </source>
</evidence>
<dbReference type="SUPFAM" id="SSF53850">
    <property type="entry name" value="Periplasmic binding protein-like II"/>
    <property type="match status" value="1"/>
</dbReference>
<comment type="similarity">
    <text evidence="1">Belongs to the LysR transcriptional regulatory family.</text>
</comment>
<feature type="domain" description="HTH lysR-type" evidence="6">
    <location>
        <begin position="1"/>
        <end position="58"/>
    </location>
</feature>
<keyword evidence="2" id="KW-0805">Transcription regulation</keyword>
<dbReference type="Gene3D" id="1.10.10.10">
    <property type="entry name" value="Winged helix-like DNA-binding domain superfamily/Winged helix DNA-binding domain"/>
    <property type="match status" value="1"/>
</dbReference>
<evidence type="ECO:0000256" key="3">
    <source>
        <dbReference type="ARBA" id="ARBA00023125"/>
    </source>
</evidence>
<dbReference type="AlphaFoldDB" id="A0A4Q2RI37"/>
<evidence type="ECO:0000259" key="6">
    <source>
        <dbReference type="PROSITE" id="PS50931"/>
    </source>
</evidence>
<evidence type="ECO:0000256" key="1">
    <source>
        <dbReference type="ARBA" id="ARBA00009437"/>
    </source>
</evidence>
<dbReference type="FunFam" id="1.10.10.10:FF:000001">
    <property type="entry name" value="LysR family transcriptional regulator"/>
    <property type="match status" value="1"/>
</dbReference>
<evidence type="ECO:0000256" key="4">
    <source>
        <dbReference type="ARBA" id="ARBA00023159"/>
    </source>
</evidence>
<dbReference type="GO" id="GO:2000142">
    <property type="term" value="P:regulation of DNA-templated transcription initiation"/>
    <property type="evidence" value="ECO:0007669"/>
    <property type="project" value="TreeGrafter"/>
</dbReference>
<dbReference type="RefSeq" id="WP_129217920.1">
    <property type="nucleotide sequence ID" value="NZ_QYBC01000003.1"/>
</dbReference>
<reference evidence="7 8" key="1">
    <citation type="submission" date="2018-09" db="EMBL/GenBank/DDBJ databases">
        <authorList>
            <person name="Grouzdev D.S."/>
            <person name="Krutkina M.S."/>
        </authorList>
    </citation>
    <scope>NUCLEOTIDE SEQUENCE [LARGE SCALE GENOMIC DNA]</scope>
    <source>
        <strain evidence="7 8">RmlP001</strain>
    </source>
</reference>
<gene>
    <name evidence="7" type="ORF">D3272_04300</name>
</gene>
<organism evidence="7 8">
    <name type="scientific">Lichenibacterium ramalinae</name>
    <dbReference type="NCBI Taxonomy" id="2316527"/>
    <lineage>
        <taxon>Bacteria</taxon>
        <taxon>Pseudomonadati</taxon>
        <taxon>Pseudomonadota</taxon>
        <taxon>Alphaproteobacteria</taxon>
        <taxon>Hyphomicrobiales</taxon>
        <taxon>Lichenihabitantaceae</taxon>
        <taxon>Lichenibacterium</taxon>
    </lineage>
</organism>
<reference evidence="7 8" key="2">
    <citation type="submission" date="2019-02" db="EMBL/GenBank/DDBJ databases">
        <title>'Lichenibacterium ramalinii' gen. nov. sp. nov., 'Lichenibacterium minor' gen. nov. sp. nov.</title>
        <authorList>
            <person name="Pankratov T."/>
        </authorList>
    </citation>
    <scope>NUCLEOTIDE SEQUENCE [LARGE SCALE GENOMIC DNA]</scope>
    <source>
        <strain evidence="7 8">RmlP001</strain>
    </source>
</reference>
<dbReference type="OrthoDB" id="8479357at2"/>
<dbReference type="Proteomes" id="UP000289411">
    <property type="component" value="Unassembled WGS sequence"/>
</dbReference>
<comment type="caution">
    <text evidence="7">The sequence shown here is derived from an EMBL/GenBank/DDBJ whole genome shotgun (WGS) entry which is preliminary data.</text>
</comment>
<dbReference type="PROSITE" id="PS50931">
    <property type="entry name" value="HTH_LYSR"/>
    <property type="match status" value="1"/>
</dbReference>
<dbReference type="InterPro" id="IPR036390">
    <property type="entry name" value="WH_DNA-bd_sf"/>
</dbReference>
<name>A0A4Q2RI37_9HYPH</name>
<dbReference type="PANTHER" id="PTHR30293:SF0">
    <property type="entry name" value="NITROGEN ASSIMILATION REGULATORY PROTEIN NAC"/>
    <property type="match status" value="1"/>
</dbReference>
<dbReference type="PRINTS" id="PR00039">
    <property type="entry name" value="HTHLYSR"/>
</dbReference>
<dbReference type="Pfam" id="PF03466">
    <property type="entry name" value="LysR_substrate"/>
    <property type="match status" value="1"/>
</dbReference>
<dbReference type="GO" id="GO:0003700">
    <property type="term" value="F:DNA-binding transcription factor activity"/>
    <property type="evidence" value="ECO:0007669"/>
    <property type="project" value="InterPro"/>
</dbReference>
<dbReference type="InterPro" id="IPR036388">
    <property type="entry name" value="WH-like_DNA-bd_sf"/>
</dbReference>
<keyword evidence="4" id="KW-0010">Activator</keyword>
<dbReference type="Gene3D" id="3.40.190.290">
    <property type="match status" value="1"/>
</dbReference>
<dbReference type="SUPFAM" id="SSF46785">
    <property type="entry name" value="Winged helix' DNA-binding domain"/>
    <property type="match status" value="1"/>
</dbReference>
<dbReference type="EMBL" id="QYBC01000003">
    <property type="protein sequence ID" value="RYB06564.1"/>
    <property type="molecule type" value="Genomic_DNA"/>
</dbReference>
<evidence type="ECO:0000256" key="5">
    <source>
        <dbReference type="ARBA" id="ARBA00023163"/>
    </source>
</evidence>
<dbReference type="InterPro" id="IPR005119">
    <property type="entry name" value="LysR_subst-bd"/>
</dbReference>
<dbReference type="PANTHER" id="PTHR30293">
    <property type="entry name" value="TRANSCRIPTIONAL REGULATORY PROTEIN NAC-RELATED"/>
    <property type="match status" value="1"/>
</dbReference>
<keyword evidence="5" id="KW-0804">Transcription</keyword>
<protein>
    <submittedName>
        <fullName evidence="7">LysR family transcriptional regulator</fullName>
    </submittedName>
</protein>
<proteinExistence type="inferred from homology"/>
<accession>A0A4Q2RI37</accession>
<keyword evidence="3" id="KW-0238">DNA-binding</keyword>
<dbReference type="Pfam" id="PF00126">
    <property type="entry name" value="HTH_1"/>
    <property type="match status" value="1"/>
</dbReference>
<keyword evidence="8" id="KW-1185">Reference proteome</keyword>
<dbReference type="CDD" id="cd05466">
    <property type="entry name" value="PBP2_LTTR_substrate"/>
    <property type="match status" value="1"/>
</dbReference>
<dbReference type="InterPro" id="IPR000847">
    <property type="entry name" value="LysR_HTH_N"/>
</dbReference>